<dbReference type="GO" id="GO:0055085">
    <property type="term" value="P:transmembrane transport"/>
    <property type="evidence" value="ECO:0007669"/>
    <property type="project" value="UniProtKB-UniRule"/>
</dbReference>
<accession>A0A938X1H9</accession>
<feature type="transmembrane region" description="Helical" evidence="6">
    <location>
        <begin position="99"/>
        <end position="125"/>
    </location>
</feature>
<feature type="transmembrane region" description="Helical" evidence="6">
    <location>
        <begin position="197"/>
        <end position="217"/>
    </location>
</feature>
<feature type="transmembrane region" description="Helical" evidence="6">
    <location>
        <begin position="58"/>
        <end position="78"/>
    </location>
</feature>
<gene>
    <name evidence="8" type="ORF">H6A13_05820</name>
</gene>
<dbReference type="PIRSF" id="PIRSF018968">
    <property type="entry name" value="ABC_permease_BceB"/>
    <property type="match status" value="1"/>
</dbReference>
<feature type="transmembrane region" description="Helical" evidence="6">
    <location>
        <begin position="536"/>
        <end position="561"/>
    </location>
</feature>
<keyword evidence="6" id="KW-0813">Transport</keyword>
<evidence type="ECO:0000256" key="3">
    <source>
        <dbReference type="ARBA" id="ARBA00022692"/>
    </source>
</evidence>
<evidence type="ECO:0000313" key="9">
    <source>
        <dbReference type="Proteomes" id="UP000713880"/>
    </source>
</evidence>
<evidence type="ECO:0000256" key="2">
    <source>
        <dbReference type="ARBA" id="ARBA00022475"/>
    </source>
</evidence>
<name>A0A938X1H9_9CLOT</name>
<reference evidence="8" key="2">
    <citation type="journal article" date="2021" name="Sci. Rep.">
        <title>The distribution of antibiotic resistance genes in chicken gut microbiota commensals.</title>
        <authorList>
            <person name="Juricova H."/>
            <person name="Matiasovicova J."/>
            <person name="Kubasova T."/>
            <person name="Cejkova D."/>
            <person name="Rychlik I."/>
        </authorList>
    </citation>
    <scope>NUCLEOTIDE SEQUENCE</scope>
    <source>
        <strain evidence="8">An420c</strain>
    </source>
</reference>
<keyword evidence="3 6" id="KW-0812">Transmembrane</keyword>
<sequence>MRGQIYRKLAVTNLKNNRKTYVPYILTAVLTVMMFYMMDALSRTEGLGTETMEVVLAYGRGVIVVFAVIFLFYTNSFLIKRRKREIGVYHILGMGKRHIAKMLLTETLITAVAGIGGGLLLGIAFGKLLYLAFLKLLQAHTSLKFEVSVPAVTDAVLLFLAIFLLTLCYNLLQIRLANPVELLRGSSQGEKEPKTKVLLAIAGFALLGTGYGIAVVTESPLEAISSFFLAVICVILGTYALFVAGSIAVLKILKKKKSYYYQAKHFTTVSGMIYRMKQNAVGLANICILSTMVLVMVSTTLSLYAGMDDILRYRFPREYGVRLLMTSPELETMTEDVIREETAGHSVTIDPDTELSYHQGSAAGILGTDGFDLKTETDYTISALREIYLIPVADYNSMEGKNVSLEPDEVLAYSTGEDWKKDTMRIGSKEYQVAGTIDGLKVEPKNRSRVTDAYYLILSDEQEIESILKEAWEGSDMAEEWIEQQSSVEYVHFFDLEGKEADCTAAEQAITDRLVSQVPGIQCESRQQSRDSFYDLYGAMFFIGIYLGVLFLIAAVLIIYYKQISEGYDDKERFQIMQKVGMDQREVRRTIRSQVLTVFFLPLAMAVLHVAVAFQVIKKLMVTLNFTNTPLYLLCTVICIAVFAVFYAIVYAITAREYYKIVR</sequence>
<feature type="transmembrane region" description="Helical" evidence="6">
    <location>
        <begin position="595"/>
        <end position="617"/>
    </location>
</feature>
<feature type="transmembrane region" description="Helical" evidence="6">
    <location>
        <begin position="282"/>
        <end position="307"/>
    </location>
</feature>
<dbReference type="RefSeq" id="WP_204908669.1">
    <property type="nucleotide sequence ID" value="NZ_JACJLV010000014.1"/>
</dbReference>
<comment type="similarity">
    <text evidence="6">Belongs to the ABC-4 integral membrane protein family.</text>
</comment>
<dbReference type="EMBL" id="JACJLV010000014">
    <property type="protein sequence ID" value="MBM6826622.1"/>
    <property type="molecule type" value="Genomic_DNA"/>
</dbReference>
<evidence type="ECO:0000259" key="7">
    <source>
        <dbReference type="Pfam" id="PF02687"/>
    </source>
</evidence>
<protein>
    <submittedName>
        <fullName evidence="8">ABC transporter permease</fullName>
    </submittedName>
</protein>
<evidence type="ECO:0000313" key="8">
    <source>
        <dbReference type="EMBL" id="MBM6826622.1"/>
    </source>
</evidence>
<keyword evidence="9" id="KW-1185">Reference proteome</keyword>
<feature type="domain" description="ABC3 transporter permease C-terminal" evidence="7">
    <location>
        <begin position="62"/>
        <end position="178"/>
    </location>
</feature>
<dbReference type="InterPro" id="IPR027022">
    <property type="entry name" value="ABC_permease_BceB-typ"/>
</dbReference>
<dbReference type="PANTHER" id="PTHR46795">
    <property type="entry name" value="ABC TRANSPORTER PERMEASE-RELATED-RELATED"/>
    <property type="match status" value="1"/>
</dbReference>
<comment type="caution">
    <text evidence="8">The sequence shown here is derived from an EMBL/GenBank/DDBJ whole genome shotgun (WGS) entry which is preliminary data.</text>
</comment>
<keyword evidence="5 6" id="KW-0472">Membrane</keyword>
<evidence type="ECO:0000256" key="5">
    <source>
        <dbReference type="ARBA" id="ARBA00023136"/>
    </source>
</evidence>
<feature type="transmembrane region" description="Helical" evidence="6">
    <location>
        <begin position="629"/>
        <end position="653"/>
    </location>
</feature>
<organism evidence="8 9">
    <name type="scientific">Mordavella massiliensis</name>
    <dbReference type="NCBI Taxonomy" id="1871024"/>
    <lineage>
        <taxon>Bacteria</taxon>
        <taxon>Bacillati</taxon>
        <taxon>Bacillota</taxon>
        <taxon>Clostridia</taxon>
        <taxon>Eubacteriales</taxon>
        <taxon>Clostridiaceae</taxon>
        <taxon>Mordavella</taxon>
    </lineage>
</organism>
<feature type="domain" description="ABC3 transporter permease C-terminal" evidence="7">
    <location>
        <begin position="547"/>
        <end position="656"/>
    </location>
</feature>
<dbReference type="AlphaFoldDB" id="A0A938X1H9"/>
<evidence type="ECO:0000256" key="6">
    <source>
        <dbReference type="PIRNR" id="PIRNR018968"/>
    </source>
</evidence>
<keyword evidence="4 6" id="KW-1133">Transmembrane helix</keyword>
<reference evidence="8" key="1">
    <citation type="submission" date="2020-08" db="EMBL/GenBank/DDBJ databases">
        <authorList>
            <person name="Cejkova D."/>
            <person name="Kubasova T."/>
            <person name="Jahodarova E."/>
            <person name="Rychlik I."/>
        </authorList>
    </citation>
    <scope>NUCLEOTIDE SEQUENCE</scope>
    <source>
        <strain evidence="8">An420c</strain>
    </source>
</reference>
<dbReference type="InterPro" id="IPR052536">
    <property type="entry name" value="ABC-4_Integral_Memb_Prot"/>
</dbReference>
<feature type="transmembrane region" description="Helical" evidence="6">
    <location>
        <begin position="223"/>
        <end position="250"/>
    </location>
</feature>
<dbReference type="PANTHER" id="PTHR46795:SF3">
    <property type="entry name" value="ABC TRANSPORTER PERMEASE"/>
    <property type="match status" value="1"/>
</dbReference>
<dbReference type="GO" id="GO:0005886">
    <property type="term" value="C:plasma membrane"/>
    <property type="evidence" value="ECO:0007669"/>
    <property type="project" value="UniProtKB-SubCell"/>
</dbReference>
<keyword evidence="2 6" id="KW-1003">Cell membrane</keyword>
<feature type="transmembrane region" description="Helical" evidence="6">
    <location>
        <begin position="155"/>
        <end position="176"/>
    </location>
</feature>
<evidence type="ECO:0000256" key="4">
    <source>
        <dbReference type="ARBA" id="ARBA00022989"/>
    </source>
</evidence>
<dbReference type="Pfam" id="PF02687">
    <property type="entry name" value="FtsX"/>
    <property type="match status" value="2"/>
</dbReference>
<dbReference type="InterPro" id="IPR003838">
    <property type="entry name" value="ABC3_permease_C"/>
</dbReference>
<evidence type="ECO:0000256" key="1">
    <source>
        <dbReference type="ARBA" id="ARBA00004651"/>
    </source>
</evidence>
<feature type="transmembrane region" description="Helical" evidence="6">
    <location>
        <begin position="21"/>
        <end position="38"/>
    </location>
</feature>
<dbReference type="Proteomes" id="UP000713880">
    <property type="component" value="Unassembled WGS sequence"/>
</dbReference>
<proteinExistence type="inferred from homology"/>
<comment type="subcellular location">
    <subcellularLocation>
        <location evidence="1 6">Cell membrane</location>
        <topology evidence="1 6">Multi-pass membrane protein</topology>
    </subcellularLocation>
</comment>